<gene>
    <name evidence="3" type="ORF">LZ519_09155</name>
</gene>
<evidence type="ECO:0000313" key="4">
    <source>
        <dbReference type="Proteomes" id="UP001165343"/>
    </source>
</evidence>
<evidence type="ECO:0000256" key="1">
    <source>
        <dbReference type="SAM" id="MobiDB-lite"/>
    </source>
</evidence>
<dbReference type="EMBL" id="JAMGBC010000001">
    <property type="protein sequence ID" value="MCL6679476.1"/>
    <property type="molecule type" value="Genomic_DNA"/>
</dbReference>
<proteinExistence type="predicted"/>
<feature type="signal peptide" evidence="2">
    <location>
        <begin position="1"/>
        <end position="27"/>
    </location>
</feature>
<keyword evidence="2" id="KW-0732">Signal</keyword>
<feature type="region of interest" description="Disordered" evidence="1">
    <location>
        <begin position="30"/>
        <end position="69"/>
    </location>
</feature>
<reference evidence="3" key="1">
    <citation type="submission" date="2022-05" db="EMBL/GenBank/DDBJ databases">
        <authorList>
            <person name="Jo J.-H."/>
            <person name="Im W.-T."/>
        </authorList>
    </citation>
    <scope>NUCLEOTIDE SEQUENCE</scope>
    <source>
        <strain evidence="3">RG327</strain>
    </source>
</reference>
<evidence type="ECO:0000256" key="2">
    <source>
        <dbReference type="SAM" id="SignalP"/>
    </source>
</evidence>
<dbReference type="Proteomes" id="UP001165343">
    <property type="component" value="Unassembled WGS sequence"/>
</dbReference>
<accession>A0ABT0RGZ6</accession>
<dbReference type="RefSeq" id="WP_249868372.1">
    <property type="nucleotide sequence ID" value="NZ_JAMGBC010000001.1"/>
</dbReference>
<evidence type="ECO:0000313" key="3">
    <source>
        <dbReference type="EMBL" id="MCL6679476.1"/>
    </source>
</evidence>
<name>A0ABT0RGZ6_9SPHN</name>
<feature type="chain" id="PRO_5045995697" evidence="2">
    <location>
        <begin position="28"/>
        <end position="96"/>
    </location>
</feature>
<keyword evidence="4" id="KW-1185">Reference proteome</keyword>
<sequence>MMRRFWIAAGVGAIAALGLAAAAAAQAAAPEQKAQATPKGWSYQLDSKGNRIPKGKKVTNPDGSWREEIPNGKCKTIKEMSSKGEYRETHDCSPAA</sequence>
<protein>
    <submittedName>
        <fullName evidence="3">Uncharacterized protein</fullName>
    </submittedName>
</protein>
<organism evidence="3 4">
    <name type="scientific">Sphingomonas anseongensis</name>
    <dbReference type="NCBI Taxonomy" id="2908207"/>
    <lineage>
        <taxon>Bacteria</taxon>
        <taxon>Pseudomonadati</taxon>
        <taxon>Pseudomonadota</taxon>
        <taxon>Alphaproteobacteria</taxon>
        <taxon>Sphingomonadales</taxon>
        <taxon>Sphingomonadaceae</taxon>
        <taxon>Sphingomonas</taxon>
    </lineage>
</organism>
<comment type="caution">
    <text evidence="3">The sequence shown here is derived from an EMBL/GenBank/DDBJ whole genome shotgun (WGS) entry which is preliminary data.</text>
</comment>